<proteinExistence type="predicted"/>
<evidence type="ECO:0000313" key="1">
    <source>
        <dbReference type="EMBL" id="PMD25065.1"/>
    </source>
</evidence>
<reference evidence="1 2" key="1">
    <citation type="submission" date="2016-05" db="EMBL/GenBank/DDBJ databases">
        <title>A degradative enzymes factory behind the ericoid mycorrhizal symbiosis.</title>
        <authorList>
            <consortium name="DOE Joint Genome Institute"/>
            <person name="Martino E."/>
            <person name="Morin E."/>
            <person name="Grelet G."/>
            <person name="Kuo A."/>
            <person name="Kohler A."/>
            <person name="Daghino S."/>
            <person name="Barry K."/>
            <person name="Choi C."/>
            <person name="Cichocki N."/>
            <person name="Clum A."/>
            <person name="Copeland A."/>
            <person name="Hainaut M."/>
            <person name="Haridas S."/>
            <person name="Labutti K."/>
            <person name="Lindquist E."/>
            <person name="Lipzen A."/>
            <person name="Khouja H.-R."/>
            <person name="Murat C."/>
            <person name="Ohm R."/>
            <person name="Olson A."/>
            <person name="Spatafora J."/>
            <person name="Veneault-Fourrey C."/>
            <person name="Henrissat B."/>
            <person name="Grigoriev I."/>
            <person name="Martin F."/>
            <person name="Perotto S."/>
        </authorList>
    </citation>
    <scope>NUCLEOTIDE SEQUENCE [LARGE SCALE GENOMIC DNA]</scope>
    <source>
        <strain evidence="1 2">UAMH 7357</strain>
    </source>
</reference>
<accession>A0A2J6QFM7</accession>
<name>A0A2J6QFM7_9HELO</name>
<keyword evidence="2" id="KW-1185">Reference proteome</keyword>
<dbReference type="EMBL" id="KZ613471">
    <property type="protein sequence ID" value="PMD25065.1"/>
    <property type="molecule type" value="Genomic_DNA"/>
</dbReference>
<dbReference type="Proteomes" id="UP000235672">
    <property type="component" value="Unassembled WGS sequence"/>
</dbReference>
<protein>
    <submittedName>
        <fullName evidence="1">Uncharacterized protein</fullName>
    </submittedName>
</protein>
<evidence type="ECO:0000313" key="2">
    <source>
        <dbReference type="Proteomes" id="UP000235672"/>
    </source>
</evidence>
<organism evidence="1 2">
    <name type="scientific">Hyaloscypha hepaticicola</name>
    <dbReference type="NCBI Taxonomy" id="2082293"/>
    <lineage>
        <taxon>Eukaryota</taxon>
        <taxon>Fungi</taxon>
        <taxon>Dikarya</taxon>
        <taxon>Ascomycota</taxon>
        <taxon>Pezizomycotina</taxon>
        <taxon>Leotiomycetes</taxon>
        <taxon>Helotiales</taxon>
        <taxon>Hyaloscyphaceae</taxon>
        <taxon>Hyaloscypha</taxon>
    </lineage>
</organism>
<gene>
    <name evidence="1" type="ORF">NA56DRAFT_745669</name>
</gene>
<sequence length="223" mass="25861">MGFQQFKGKLLPLLTSKRSDLRQERLTSSYILLDRFGGRANINNYFNTNKSLPDVFWKCFEDLKDNESSTRYTCLSLWEQLFRYAQRGSMIIQWLLPNRKKNESWGFKSLRSLNSKHMSMGCLSQWPTDRANPRTITSMAKSQSHFLHRKEQVAIRSICSRIMGFHFQCLPDCSSLGEFPDSGGKPRELKPGESRTFLQTALYRVSAMTIEGKCWIRHPNDGS</sequence>
<dbReference type="AlphaFoldDB" id="A0A2J6QFM7"/>